<reference evidence="2" key="1">
    <citation type="submission" date="2023-06" db="EMBL/GenBank/DDBJ databases">
        <title>Genomic of Parafulvivirga corallium.</title>
        <authorList>
            <person name="Wang G."/>
        </authorList>
    </citation>
    <scope>NUCLEOTIDE SEQUENCE</scope>
    <source>
        <strain evidence="2">BMA10</strain>
    </source>
</reference>
<organism evidence="2 3">
    <name type="scientific">Splendidivirga corallicola</name>
    <dbReference type="NCBI Taxonomy" id="3051826"/>
    <lineage>
        <taxon>Bacteria</taxon>
        <taxon>Pseudomonadati</taxon>
        <taxon>Bacteroidota</taxon>
        <taxon>Cytophagia</taxon>
        <taxon>Cytophagales</taxon>
        <taxon>Splendidivirgaceae</taxon>
        <taxon>Splendidivirga</taxon>
    </lineage>
</organism>
<name>A0ABT8KGU0_9BACT</name>
<dbReference type="EMBL" id="JAUJEA010000001">
    <property type="protein sequence ID" value="MDN5199929.1"/>
    <property type="molecule type" value="Genomic_DNA"/>
</dbReference>
<keyword evidence="1" id="KW-0812">Transmembrane</keyword>
<dbReference type="Proteomes" id="UP001172082">
    <property type="component" value="Unassembled WGS sequence"/>
</dbReference>
<dbReference type="RefSeq" id="WP_346749959.1">
    <property type="nucleotide sequence ID" value="NZ_JAUJEA010000001.1"/>
</dbReference>
<protein>
    <submittedName>
        <fullName evidence="2">Uncharacterized protein</fullName>
    </submittedName>
</protein>
<accession>A0ABT8KGU0</accession>
<keyword evidence="1" id="KW-1133">Transmembrane helix</keyword>
<comment type="caution">
    <text evidence="2">The sequence shown here is derived from an EMBL/GenBank/DDBJ whole genome shotgun (WGS) entry which is preliminary data.</text>
</comment>
<feature type="transmembrane region" description="Helical" evidence="1">
    <location>
        <begin position="31"/>
        <end position="58"/>
    </location>
</feature>
<evidence type="ECO:0000256" key="1">
    <source>
        <dbReference type="SAM" id="Phobius"/>
    </source>
</evidence>
<keyword evidence="3" id="KW-1185">Reference proteome</keyword>
<sequence length="379" mass="43831">MKTNNNPSEPSENTGHKIRSKWQLLHPDLKAILAAGFGAIIGVIGTLVLAIATAILFYGRSIEKLNLVYENYKQFQYQFDNLDKMNELDSIRKTMNENQVDVINRLDRIESASIARTDSGFYLTSELRKEINNGLDSLELLLSNIDVINNQLNSKLTTFQKSFESFKTTTEKAHLREFENLKIKQLTDSRNHNFRLDELNDSFIQLKDEVNRTLNIKTKTIDINNIQSIEEVISYLDSKSPYEMFKIETLDSFDKHYSKSEKDAFKNELIDDSFDTVSYSSIDGLEINWFHKKISNLSPTDQLPVWIGKSKIIPFVIQKDGEFISNKLSIKYVENLISSNKIRLFNNLHGFDKNNNHYIIGFINEDEATTPYCFISYIR</sequence>
<evidence type="ECO:0000313" key="2">
    <source>
        <dbReference type="EMBL" id="MDN5199929.1"/>
    </source>
</evidence>
<gene>
    <name evidence="2" type="ORF">QQ008_01110</name>
</gene>
<proteinExistence type="predicted"/>
<evidence type="ECO:0000313" key="3">
    <source>
        <dbReference type="Proteomes" id="UP001172082"/>
    </source>
</evidence>
<keyword evidence="1" id="KW-0472">Membrane</keyword>